<gene>
    <name evidence="10" type="primary">LOC105430680</name>
</gene>
<feature type="transmembrane region" description="Helical" evidence="7">
    <location>
        <begin position="211"/>
        <end position="232"/>
    </location>
</feature>
<dbReference type="InterPro" id="IPR009231">
    <property type="entry name" value="Chloride_chnl_CLIC-like"/>
</dbReference>
<evidence type="ECO:0000256" key="4">
    <source>
        <dbReference type="ARBA" id="ARBA00022692"/>
    </source>
</evidence>
<dbReference type="GO" id="GO:0005783">
    <property type="term" value="C:endoplasmic reticulum"/>
    <property type="evidence" value="ECO:0007669"/>
    <property type="project" value="TreeGrafter"/>
</dbReference>
<dbReference type="PANTHER" id="PTHR34093:SF1">
    <property type="entry name" value="CHLORIDE CHANNEL CLIC-LIKE PROTEIN 1"/>
    <property type="match status" value="1"/>
</dbReference>
<feature type="transmembrane region" description="Helical" evidence="7">
    <location>
        <begin position="327"/>
        <end position="352"/>
    </location>
</feature>
<evidence type="ECO:0000256" key="6">
    <source>
        <dbReference type="ARBA" id="ARBA00023136"/>
    </source>
</evidence>
<comment type="subcellular location">
    <subcellularLocation>
        <location evidence="1">Membrane</location>
        <topology evidence="1">Multi-pass membrane protein</topology>
    </subcellularLocation>
</comment>
<evidence type="ECO:0000256" key="3">
    <source>
        <dbReference type="ARBA" id="ARBA00015571"/>
    </source>
</evidence>
<evidence type="ECO:0000256" key="8">
    <source>
        <dbReference type="SAM" id="SignalP"/>
    </source>
</evidence>
<keyword evidence="5 7" id="KW-1133">Transmembrane helix</keyword>
<dbReference type="KEGG" id="pbar:105430680"/>
<evidence type="ECO:0000313" key="10">
    <source>
        <dbReference type="RefSeq" id="XP_011642655.1"/>
    </source>
</evidence>
<dbReference type="GO" id="GO:0016020">
    <property type="term" value="C:membrane"/>
    <property type="evidence" value="ECO:0007669"/>
    <property type="project" value="UniProtKB-SubCell"/>
</dbReference>
<evidence type="ECO:0000256" key="2">
    <source>
        <dbReference type="ARBA" id="ARBA00005944"/>
    </source>
</evidence>
<keyword evidence="4 7" id="KW-0812">Transmembrane</keyword>
<dbReference type="Proteomes" id="UP000504615">
    <property type="component" value="Unplaced"/>
</dbReference>
<evidence type="ECO:0000313" key="9">
    <source>
        <dbReference type="Proteomes" id="UP000504615"/>
    </source>
</evidence>
<dbReference type="AlphaFoldDB" id="A0A6I9XCJ0"/>
<evidence type="ECO:0000256" key="7">
    <source>
        <dbReference type="SAM" id="Phobius"/>
    </source>
</evidence>
<reference evidence="10" key="1">
    <citation type="submission" date="2025-08" db="UniProtKB">
        <authorList>
            <consortium name="RefSeq"/>
        </authorList>
    </citation>
    <scope>IDENTIFICATION</scope>
</reference>
<dbReference type="GeneID" id="105430680"/>
<dbReference type="GO" id="GO:0005254">
    <property type="term" value="F:chloride channel activity"/>
    <property type="evidence" value="ECO:0007669"/>
    <property type="project" value="TreeGrafter"/>
</dbReference>
<sequence>MYILQSTLYGVLYLCGLFLSICCEEATLDDVTSITPELKNIHSFFYKSTKEDLSSAFVDARKDEKSSAMASPCNCKDMEEQNTQDAIFYKRLITLLLSNLAMQKVDNGLVGTLSISMSSAQFEYLQNFVNGQGSIREVDRILDDMIKQSEYSTCYYMAEMFHYFDLFVSKISDHWVRYLSLMKEHWDITIISFTVIASFMILRRQRWSRSLLIFLIIDIIFVMSFFMTWWRLIQEAEIKFMAAQAQFREMPIACQPHKMNLWDKMVTWFSPTNCEKYYETIMTNPRLKVTPALALTHFLSTVIFQPLSYFGLAISEFIDNATGNLNFFYRFPVIIIIFISICICIILIPFSWIGGSINFGIGPFFKFAIKGRESSKEQERIDRIYENTLLKQQLKESEEMKQITLEQDNDPAGGDVDMHYLKKKRNKCKYESEDRDGNMEMECKKKKKMIVIAIANDVLLILS</sequence>
<dbReference type="Pfam" id="PF05934">
    <property type="entry name" value="MCLC"/>
    <property type="match status" value="1"/>
</dbReference>
<keyword evidence="8" id="KW-0732">Signal</keyword>
<feature type="transmembrane region" description="Helical" evidence="7">
    <location>
        <begin position="185"/>
        <end position="202"/>
    </location>
</feature>
<evidence type="ECO:0000256" key="5">
    <source>
        <dbReference type="ARBA" id="ARBA00022989"/>
    </source>
</evidence>
<feature type="signal peptide" evidence="8">
    <location>
        <begin position="1"/>
        <end position="23"/>
    </location>
</feature>
<accession>A0A6I9XCJ0</accession>
<keyword evidence="9" id="KW-1185">Reference proteome</keyword>
<organism evidence="9 10">
    <name type="scientific">Pogonomyrmex barbatus</name>
    <name type="common">red harvester ant</name>
    <dbReference type="NCBI Taxonomy" id="144034"/>
    <lineage>
        <taxon>Eukaryota</taxon>
        <taxon>Metazoa</taxon>
        <taxon>Ecdysozoa</taxon>
        <taxon>Arthropoda</taxon>
        <taxon>Hexapoda</taxon>
        <taxon>Insecta</taxon>
        <taxon>Pterygota</taxon>
        <taxon>Neoptera</taxon>
        <taxon>Endopterygota</taxon>
        <taxon>Hymenoptera</taxon>
        <taxon>Apocrita</taxon>
        <taxon>Aculeata</taxon>
        <taxon>Formicoidea</taxon>
        <taxon>Formicidae</taxon>
        <taxon>Myrmicinae</taxon>
        <taxon>Pogonomyrmex</taxon>
    </lineage>
</organism>
<keyword evidence="6 7" id="KW-0472">Membrane</keyword>
<dbReference type="PANTHER" id="PTHR34093">
    <property type="entry name" value="CHLORIDE CHANNEL CLIC-LIKE PROTEIN 1"/>
    <property type="match status" value="1"/>
</dbReference>
<feature type="chain" id="PRO_5026756755" description="Chloride channel CLIC-like protein 1" evidence="8">
    <location>
        <begin position="24"/>
        <end position="463"/>
    </location>
</feature>
<protein>
    <recommendedName>
        <fullName evidence="3">Chloride channel CLIC-like protein 1</fullName>
    </recommendedName>
</protein>
<name>A0A6I9XCJ0_9HYME</name>
<comment type="similarity">
    <text evidence="2">Belongs to the chloride channel MCLC family.</text>
</comment>
<dbReference type="OrthoDB" id="5837849at2759"/>
<feature type="transmembrane region" description="Helical" evidence="7">
    <location>
        <begin position="292"/>
        <end position="315"/>
    </location>
</feature>
<dbReference type="RefSeq" id="XP_011642655.1">
    <property type="nucleotide sequence ID" value="XM_011644353.2"/>
</dbReference>
<proteinExistence type="inferred from homology"/>
<evidence type="ECO:0000256" key="1">
    <source>
        <dbReference type="ARBA" id="ARBA00004141"/>
    </source>
</evidence>